<organism evidence="3 4">
    <name type="scientific">Gelidibacter algens</name>
    <dbReference type="NCBI Taxonomy" id="49280"/>
    <lineage>
        <taxon>Bacteria</taxon>
        <taxon>Pseudomonadati</taxon>
        <taxon>Bacteroidota</taxon>
        <taxon>Flavobacteriia</taxon>
        <taxon>Flavobacteriales</taxon>
        <taxon>Flavobacteriaceae</taxon>
        <taxon>Gelidibacter</taxon>
    </lineage>
</organism>
<protein>
    <submittedName>
        <fullName evidence="3">Uncharacterized protein DUF4440</fullName>
    </submittedName>
</protein>
<dbReference type="Pfam" id="PF14534">
    <property type="entry name" value="DUF4440"/>
    <property type="match status" value="1"/>
</dbReference>
<accession>A0A1A7R0S5</accession>
<dbReference type="RefSeq" id="WP_066434929.1">
    <property type="nucleotide sequence ID" value="NZ_LZRN01000023.1"/>
</dbReference>
<name>A0A1A7R0S5_9FLAO</name>
<dbReference type="EMBL" id="QLLQ01000016">
    <property type="protein sequence ID" value="RAJ20011.1"/>
    <property type="molecule type" value="Genomic_DNA"/>
</dbReference>
<evidence type="ECO:0000259" key="2">
    <source>
        <dbReference type="Pfam" id="PF14534"/>
    </source>
</evidence>
<comment type="caution">
    <text evidence="3">The sequence shown here is derived from an EMBL/GenBank/DDBJ whole genome shotgun (WGS) entry which is preliminary data.</text>
</comment>
<dbReference type="STRING" id="49280.A9996_11500"/>
<gene>
    <name evidence="3" type="ORF">LX77_03225</name>
</gene>
<dbReference type="OrthoDB" id="1119084at2"/>
<dbReference type="SUPFAM" id="SSF54427">
    <property type="entry name" value="NTF2-like"/>
    <property type="match status" value="1"/>
</dbReference>
<feature type="signal peptide" evidence="1">
    <location>
        <begin position="1"/>
        <end position="21"/>
    </location>
</feature>
<reference evidence="3 4" key="1">
    <citation type="submission" date="2018-06" db="EMBL/GenBank/DDBJ databases">
        <title>Genomic Encyclopedia of Archaeal and Bacterial Type Strains, Phase II (KMG-II): from individual species to whole genera.</title>
        <authorList>
            <person name="Goeker M."/>
        </authorList>
    </citation>
    <scope>NUCLEOTIDE SEQUENCE [LARGE SCALE GENOMIC DNA]</scope>
    <source>
        <strain evidence="3 4">DSM 12408</strain>
    </source>
</reference>
<dbReference type="InterPro" id="IPR027843">
    <property type="entry name" value="DUF4440"/>
</dbReference>
<dbReference type="Gene3D" id="3.10.450.50">
    <property type="match status" value="1"/>
</dbReference>
<keyword evidence="4" id="KW-1185">Reference proteome</keyword>
<evidence type="ECO:0000256" key="1">
    <source>
        <dbReference type="SAM" id="SignalP"/>
    </source>
</evidence>
<proteinExistence type="predicted"/>
<feature type="chain" id="PRO_5030025472" evidence="1">
    <location>
        <begin position="22"/>
        <end position="146"/>
    </location>
</feature>
<dbReference type="AlphaFoldDB" id="A0A1A7R0S5"/>
<evidence type="ECO:0000313" key="3">
    <source>
        <dbReference type="EMBL" id="RAJ20011.1"/>
    </source>
</evidence>
<evidence type="ECO:0000313" key="4">
    <source>
        <dbReference type="Proteomes" id="UP000248987"/>
    </source>
</evidence>
<dbReference type="InterPro" id="IPR032710">
    <property type="entry name" value="NTF2-like_dom_sf"/>
</dbReference>
<dbReference type="Proteomes" id="UP000248987">
    <property type="component" value="Unassembled WGS sequence"/>
</dbReference>
<feature type="domain" description="DUF4440" evidence="2">
    <location>
        <begin position="34"/>
        <end position="142"/>
    </location>
</feature>
<sequence>MKKKLIALLVLLVLLNSCNNAQETDNREKWKQQILKTEENFEKMVQSKGIHNAFLAFADNDATLIRSNKLVKGHKGIDSLYKEEPSKNLRWKAEFVKVSKSGDLGFTYGTYSTVYKDSTGKQVKDFGVFSTIWKRQKDETWKFILD</sequence>
<keyword evidence="1" id="KW-0732">Signal</keyword>